<keyword evidence="1" id="KW-1133">Transmembrane helix</keyword>
<protein>
    <submittedName>
        <fullName evidence="3">EamA domain-containing protein</fullName>
    </submittedName>
</protein>
<feature type="transmembrane region" description="Helical" evidence="1">
    <location>
        <begin position="49"/>
        <end position="68"/>
    </location>
</feature>
<evidence type="ECO:0000313" key="2">
    <source>
        <dbReference type="Proteomes" id="UP000887560"/>
    </source>
</evidence>
<dbReference type="InterPro" id="IPR037185">
    <property type="entry name" value="EmrE-like"/>
</dbReference>
<evidence type="ECO:0000313" key="3">
    <source>
        <dbReference type="WBParaSite" id="scf7180000424131.g12391"/>
    </source>
</evidence>
<evidence type="ECO:0000256" key="1">
    <source>
        <dbReference type="SAM" id="Phobius"/>
    </source>
</evidence>
<feature type="transmembrane region" description="Helical" evidence="1">
    <location>
        <begin position="216"/>
        <end position="235"/>
    </location>
</feature>
<proteinExistence type="predicted"/>
<feature type="transmembrane region" description="Helical" evidence="1">
    <location>
        <begin position="21"/>
        <end position="43"/>
    </location>
</feature>
<accession>A0A915P5Y7</accession>
<feature type="transmembrane region" description="Helical" evidence="1">
    <location>
        <begin position="128"/>
        <end position="153"/>
    </location>
</feature>
<dbReference type="WBParaSite" id="scf7180000424131.g12391">
    <property type="protein sequence ID" value="scf7180000424131.g12391"/>
    <property type="gene ID" value="scf7180000424131.g12391"/>
</dbReference>
<reference evidence="3" key="1">
    <citation type="submission" date="2022-11" db="UniProtKB">
        <authorList>
            <consortium name="WormBaseParasite"/>
        </authorList>
    </citation>
    <scope>IDENTIFICATION</scope>
</reference>
<feature type="transmembrane region" description="Helical" evidence="1">
    <location>
        <begin position="165"/>
        <end position="185"/>
    </location>
</feature>
<name>A0A915P5Y7_9BILA</name>
<organism evidence="2 3">
    <name type="scientific">Meloidogyne floridensis</name>
    <dbReference type="NCBI Taxonomy" id="298350"/>
    <lineage>
        <taxon>Eukaryota</taxon>
        <taxon>Metazoa</taxon>
        <taxon>Ecdysozoa</taxon>
        <taxon>Nematoda</taxon>
        <taxon>Chromadorea</taxon>
        <taxon>Rhabditida</taxon>
        <taxon>Tylenchina</taxon>
        <taxon>Tylenchomorpha</taxon>
        <taxon>Tylenchoidea</taxon>
        <taxon>Meloidogynidae</taxon>
        <taxon>Meloidogyninae</taxon>
        <taxon>Meloidogyne</taxon>
    </lineage>
</organism>
<dbReference type="InterPro" id="IPR026505">
    <property type="entry name" value="Solute_c_fam_35_mem_F3/F4"/>
</dbReference>
<dbReference type="Proteomes" id="UP000887560">
    <property type="component" value="Unplaced"/>
</dbReference>
<dbReference type="Gene3D" id="1.10.3730.20">
    <property type="match status" value="1"/>
</dbReference>
<keyword evidence="2" id="KW-1185">Reference proteome</keyword>
<dbReference type="AlphaFoldDB" id="A0A915P5Y7"/>
<dbReference type="SUPFAM" id="SSF103481">
    <property type="entry name" value="Multidrug resistance efflux transporter EmrE"/>
    <property type="match status" value="1"/>
</dbReference>
<feature type="transmembrane region" description="Helical" evidence="1">
    <location>
        <begin position="192"/>
        <end position="210"/>
    </location>
</feature>
<keyword evidence="1" id="KW-0472">Membrane</keyword>
<keyword evidence="1" id="KW-0812">Transmembrane</keyword>
<feature type="transmembrane region" description="Helical" evidence="1">
    <location>
        <begin position="77"/>
        <end position="95"/>
    </location>
</feature>
<dbReference type="PANTHER" id="PTHR19346:SF4">
    <property type="entry name" value="SUGAR PHOSPHATE TRANSPORTER DOMAIN-CONTAINING PROTEIN"/>
    <property type="match status" value="1"/>
</dbReference>
<dbReference type="PANTHER" id="PTHR19346">
    <property type="entry name" value="SUGAR PHOSPHATE TRANSPORTER DOMAIN-CONTAINING PROTEIN"/>
    <property type="match status" value="1"/>
</dbReference>
<sequence>MSLKEITIKSSRIFSDDGFRFGPFFIKEFFFLCLYTFGNYSYALSLGKISSSAALTIRSFEVSVVYIFGRIVLKDKFNIFKTIAVFLAMIGVISIALDKEFAANIIGFLLVTFKLISGEQASLGEGMLFLSGMALVNLPLNLIPTSILVYFGYDIWQWDSVPWGNFLNFVFLTFVFNIATIFGVAALGPLSIVIGVLCGIPISIFIDVIFRGRHLTVTFVIGAVSLITSAILANFHQQLGYLFKGDKSGNEQNI</sequence>